<reference evidence="1" key="1">
    <citation type="submission" date="2024-06" db="EMBL/GenBank/DDBJ databases">
        <title>Multiomics insights into the TNT degradation mechanism by Pantoea sp. BJ2 isolated from an ammunition destruction site.</title>
        <authorList>
            <person name="Luo J."/>
        </authorList>
    </citation>
    <scope>NUCLEOTIDE SEQUENCE</scope>
    <source>
        <strain evidence="1">BJ2</strain>
        <plasmid evidence="1">plasmindB</plasmid>
    </source>
</reference>
<accession>A0AAU7U3T1</accession>
<evidence type="ECO:0000313" key="1">
    <source>
        <dbReference type="EMBL" id="XBV47696.1"/>
    </source>
</evidence>
<proteinExistence type="predicted"/>
<name>A0AAU7U3T1_9GAMM</name>
<geneLocation type="plasmid" evidence="1">
    <name>plasmindB</name>
</geneLocation>
<organism evidence="1">
    <name type="scientific">Pantoea sp. BJ2</name>
    <dbReference type="NCBI Taxonomy" id="3141322"/>
    <lineage>
        <taxon>Bacteria</taxon>
        <taxon>Pseudomonadati</taxon>
        <taxon>Pseudomonadota</taxon>
        <taxon>Gammaproteobacteria</taxon>
        <taxon>Enterobacterales</taxon>
        <taxon>Erwiniaceae</taxon>
        <taxon>Pantoea</taxon>
    </lineage>
</organism>
<dbReference type="RefSeq" id="WP_350262741.1">
    <property type="nucleotide sequence ID" value="NZ_CP158294.1"/>
</dbReference>
<protein>
    <submittedName>
        <fullName evidence="1">Uncharacterized protein</fullName>
    </submittedName>
</protein>
<dbReference type="AlphaFoldDB" id="A0AAU7U3T1"/>
<keyword evidence="1" id="KW-0614">Plasmid</keyword>
<sequence>MLRINIISEQAAPQAYYDQFSESAGQTFNADISPAASQQFFAPTTQTAKRGLVNDYVWDARVGLVKNEAQSQPTFGRKFTGAGKWRFMGGVHAEDEFTFLGGVYGGLDTLFGGGAKVSVSRSEISGQVLGMTAEVLREPFILSYTGGDTNDGYSLSLAPSKVLGYRFSSFCLPPDTQNGSILLSQVIDPV</sequence>
<gene>
    <name evidence="1" type="ORF">AAF463_24005</name>
</gene>
<dbReference type="EMBL" id="CP158294">
    <property type="protein sequence ID" value="XBV47696.1"/>
    <property type="molecule type" value="Genomic_DNA"/>
</dbReference>